<organism evidence="1 2">
    <name type="scientific">Ancylomarina salipaludis</name>
    <dbReference type="NCBI Taxonomy" id="2501299"/>
    <lineage>
        <taxon>Bacteria</taxon>
        <taxon>Pseudomonadati</taxon>
        <taxon>Bacteroidota</taxon>
        <taxon>Bacteroidia</taxon>
        <taxon>Marinilabiliales</taxon>
        <taxon>Marinifilaceae</taxon>
        <taxon>Ancylomarina</taxon>
    </lineage>
</organism>
<dbReference type="Proteomes" id="UP000289703">
    <property type="component" value="Unassembled WGS sequence"/>
</dbReference>
<dbReference type="OrthoDB" id="1488276at2"/>
<evidence type="ECO:0000313" key="1">
    <source>
        <dbReference type="EMBL" id="RXQ94960.1"/>
    </source>
</evidence>
<protein>
    <submittedName>
        <fullName evidence="1">Gliding motility-associated C-terminal domain-containing protein</fullName>
    </submittedName>
</protein>
<dbReference type="EMBL" id="SAXA01000006">
    <property type="protein sequence ID" value="RXQ94960.1"/>
    <property type="molecule type" value="Genomic_DNA"/>
</dbReference>
<dbReference type="InterPro" id="IPR026341">
    <property type="entry name" value="T9SS_type_B"/>
</dbReference>
<gene>
    <name evidence="1" type="ORF">EO244_07875</name>
</gene>
<accession>A0A4Q1JLJ6</accession>
<name>A0A4Q1JLJ6_9BACT</name>
<evidence type="ECO:0000313" key="2">
    <source>
        <dbReference type="Proteomes" id="UP000289703"/>
    </source>
</evidence>
<comment type="caution">
    <text evidence="1">The sequence shown here is derived from an EMBL/GenBank/DDBJ whole genome shotgun (WGS) entry which is preliminary data.</text>
</comment>
<keyword evidence="2" id="KW-1185">Reference proteome</keyword>
<dbReference type="AlphaFoldDB" id="A0A4Q1JLJ6"/>
<dbReference type="NCBIfam" id="TIGR04131">
    <property type="entry name" value="Bac_Flav_CTERM"/>
    <property type="match status" value="1"/>
</dbReference>
<reference evidence="1 2" key="1">
    <citation type="submission" date="2019-01" db="EMBL/GenBank/DDBJ databases">
        <title>Ancylomarina salipaludis sp. nov., isolated from a salt marsh.</title>
        <authorList>
            <person name="Yoon J.-H."/>
        </authorList>
    </citation>
    <scope>NUCLEOTIDE SEQUENCE [LARGE SCALE GENOMIC DNA]</scope>
    <source>
        <strain evidence="1 2">SHSM-M15</strain>
    </source>
</reference>
<proteinExistence type="predicted"/>
<sequence length="663" mass="73470">MPLNIRLSYTFKFCIFLFYLIFPDAEIFASQTKPLTSISVSTTDSKLCLGETCTILLNTTETGVQYQLKNINTGSFVSNTITGNGSEANFNPITPSETTTYTVIATHIASSESVNLNANINIQVVPLPITSLDVIPTHNSLCVGESTSIRIADSETDVLYQIVGGANTNENTLLGNGSTLLIENFEPFRSATYHVSAIKEGCETKVALTKNFLLDVRLPPETQLHIYSDKRAICEGEEVQLSLSPSDPEADYQLLDNATRIGKAITGNGGYIDFNLIKPSATTTYSVNAKGHFCIDPIKVDFTFKVDVHLPANPNKNLVSNKTEVCQGESLIIGVEDSQEEVIYQLHDGTKFLDAQIIGNGEEANFPEIYPEKDAYYFVYARDMVCPDKLRLNDQIHPRLIKTREFPIDNFATPGEICLGEMVDIELPLTENQVTYHLYDKNISVDHITSNGGPIVFENLLADIDSRYKILIDNCVDEVIAAEPKLEIHSTPHVHITTNDEVNGSDGKVDILVNGGVAPYTYIFENYKTIVSDENLIELNEMKAGNYKLAVVDANSCKSTDVGDDFTIEFNNPKNYEVNGVLTPNGDGRNDTWSISYNPEWDAPEVRVFNIYGQKVFHAHGYQNDWKGTFNGSKLPNGSYFYLIKFNRKNVAPIKGILSILGD</sequence>
<dbReference type="Pfam" id="PF13585">
    <property type="entry name" value="CHU_C"/>
    <property type="match status" value="1"/>
</dbReference>